<organism evidence="1 2">
    <name type="scientific">Streptomyces finlayi</name>
    <dbReference type="NCBI Taxonomy" id="67296"/>
    <lineage>
        <taxon>Bacteria</taxon>
        <taxon>Bacillati</taxon>
        <taxon>Actinomycetota</taxon>
        <taxon>Actinomycetes</taxon>
        <taxon>Kitasatosporales</taxon>
        <taxon>Streptomycetaceae</taxon>
        <taxon>Streptomyces</taxon>
    </lineage>
</organism>
<evidence type="ECO:0000313" key="2">
    <source>
        <dbReference type="Proteomes" id="UP000638353"/>
    </source>
</evidence>
<evidence type="ECO:0000313" key="1">
    <source>
        <dbReference type="EMBL" id="GHC89587.1"/>
    </source>
</evidence>
<reference evidence="1" key="2">
    <citation type="submission" date="2020-09" db="EMBL/GenBank/DDBJ databases">
        <authorList>
            <person name="Sun Q."/>
            <person name="Ohkuma M."/>
        </authorList>
    </citation>
    <scope>NUCLEOTIDE SEQUENCE</scope>
    <source>
        <strain evidence="1">JCM 4637</strain>
    </source>
</reference>
<accession>A0A919C946</accession>
<gene>
    <name evidence="1" type="ORF">GCM10010334_22840</name>
</gene>
<name>A0A919C946_9ACTN</name>
<comment type="caution">
    <text evidence="1">The sequence shown here is derived from an EMBL/GenBank/DDBJ whole genome shotgun (WGS) entry which is preliminary data.</text>
</comment>
<protein>
    <submittedName>
        <fullName evidence="1">Uncharacterized protein</fullName>
    </submittedName>
</protein>
<dbReference type="AlphaFoldDB" id="A0A919C946"/>
<dbReference type="EMBL" id="BMVC01000004">
    <property type="protein sequence ID" value="GHC89587.1"/>
    <property type="molecule type" value="Genomic_DNA"/>
</dbReference>
<proteinExistence type="predicted"/>
<sequence length="144" mass="15433">MVDVPAGEGGRGGGLRVPEWCAAHPAFHIAPTSGTGSARFLEIMERMRDGTTIHHRWMATYDATAVDRMTAGTCALLRCPCPASPLSLVRFRRCPFRGPALCFEVMAYLPGRVAARSEALFPVCPRSRATDACLDGGAPDGLGW</sequence>
<dbReference type="Proteomes" id="UP000638353">
    <property type="component" value="Unassembled WGS sequence"/>
</dbReference>
<reference evidence="1" key="1">
    <citation type="journal article" date="2014" name="Int. J. Syst. Evol. Microbiol.">
        <title>Complete genome sequence of Corynebacterium casei LMG S-19264T (=DSM 44701T), isolated from a smear-ripened cheese.</title>
        <authorList>
            <consortium name="US DOE Joint Genome Institute (JGI-PGF)"/>
            <person name="Walter F."/>
            <person name="Albersmeier A."/>
            <person name="Kalinowski J."/>
            <person name="Ruckert C."/>
        </authorList>
    </citation>
    <scope>NUCLEOTIDE SEQUENCE</scope>
    <source>
        <strain evidence="1">JCM 4637</strain>
    </source>
</reference>